<name>A0ABR2QUK3_9ROSI</name>
<sequence>MGSKTWTVRDVPEETTIVDDTGTIGSSAITDSGHGCIEASQAISRGEVVPTLHHGVHSACFFRGRKISVAAVELLPQLDKGGVEVPGEVSEVGNVVLAASGVQQIQLGVCS</sequence>
<proteinExistence type="predicted"/>
<protein>
    <submittedName>
        <fullName evidence="1">Uncharacterized protein</fullName>
    </submittedName>
</protein>
<keyword evidence="2" id="KW-1185">Reference proteome</keyword>
<gene>
    <name evidence="1" type="ORF">V6N11_002198</name>
</gene>
<comment type="caution">
    <text evidence="1">The sequence shown here is derived from an EMBL/GenBank/DDBJ whole genome shotgun (WGS) entry which is preliminary data.</text>
</comment>
<reference evidence="1 2" key="1">
    <citation type="journal article" date="2024" name="G3 (Bethesda)">
        <title>Genome assembly of Hibiscus sabdariffa L. provides insights into metabolisms of medicinal natural products.</title>
        <authorList>
            <person name="Kim T."/>
        </authorList>
    </citation>
    <scope>NUCLEOTIDE SEQUENCE [LARGE SCALE GENOMIC DNA]</scope>
    <source>
        <strain evidence="1">TK-2024</strain>
        <tissue evidence="1">Old leaves</tissue>
    </source>
</reference>
<evidence type="ECO:0000313" key="1">
    <source>
        <dbReference type="EMBL" id="KAK9004396.1"/>
    </source>
</evidence>
<dbReference type="EMBL" id="JBBPBN010000031">
    <property type="protein sequence ID" value="KAK9004396.1"/>
    <property type="molecule type" value="Genomic_DNA"/>
</dbReference>
<organism evidence="1 2">
    <name type="scientific">Hibiscus sabdariffa</name>
    <name type="common">roselle</name>
    <dbReference type="NCBI Taxonomy" id="183260"/>
    <lineage>
        <taxon>Eukaryota</taxon>
        <taxon>Viridiplantae</taxon>
        <taxon>Streptophyta</taxon>
        <taxon>Embryophyta</taxon>
        <taxon>Tracheophyta</taxon>
        <taxon>Spermatophyta</taxon>
        <taxon>Magnoliopsida</taxon>
        <taxon>eudicotyledons</taxon>
        <taxon>Gunneridae</taxon>
        <taxon>Pentapetalae</taxon>
        <taxon>rosids</taxon>
        <taxon>malvids</taxon>
        <taxon>Malvales</taxon>
        <taxon>Malvaceae</taxon>
        <taxon>Malvoideae</taxon>
        <taxon>Hibiscus</taxon>
    </lineage>
</organism>
<evidence type="ECO:0000313" key="2">
    <source>
        <dbReference type="Proteomes" id="UP001396334"/>
    </source>
</evidence>
<dbReference type="Proteomes" id="UP001396334">
    <property type="component" value="Unassembled WGS sequence"/>
</dbReference>
<accession>A0ABR2QUK3</accession>